<comment type="caution">
    <text evidence="1">The sequence shown here is derived from an EMBL/GenBank/DDBJ whole genome shotgun (WGS) entry which is preliminary data.</text>
</comment>
<reference evidence="1" key="1">
    <citation type="submission" date="2022-08" db="EMBL/GenBank/DDBJ databases">
        <authorList>
            <person name="Wang H."/>
        </authorList>
    </citation>
    <scope>NUCLEOTIDE SEQUENCE</scope>
    <source>
        <strain evidence="1">PS10</strain>
    </source>
</reference>
<dbReference type="EMBL" id="JANURM010000002">
    <property type="protein sequence ID" value="MDL0088448.1"/>
    <property type="molecule type" value="Genomic_DNA"/>
</dbReference>
<dbReference type="SUPFAM" id="SSF53271">
    <property type="entry name" value="PRTase-like"/>
    <property type="match status" value="1"/>
</dbReference>
<dbReference type="GO" id="GO:0016757">
    <property type="term" value="F:glycosyltransferase activity"/>
    <property type="evidence" value="ECO:0007669"/>
    <property type="project" value="UniProtKB-KW"/>
</dbReference>
<keyword evidence="1" id="KW-0808">Transferase</keyword>
<evidence type="ECO:0000313" key="1">
    <source>
        <dbReference type="EMBL" id="MDL0088448.1"/>
    </source>
</evidence>
<dbReference type="CDD" id="cd06223">
    <property type="entry name" value="PRTases_typeI"/>
    <property type="match status" value="1"/>
</dbReference>
<name>A0ABT7HPU1_9BACT</name>
<organism evidence="1 2">
    <name type="scientific">Campylobacter gastrosuis</name>
    <dbReference type="NCBI Taxonomy" id="2974576"/>
    <lineage>
        <taxon>Bacteria</taxon>
        <taxon>Pseudomonadati</taxon>
        <taxon>Campylobacterota</taxon>
        <taxon>Epsilonproteobacteria</taxon>
        <taxon>Campylobacterales</taxon>
        <taxon>Campylobacteraceae</taxon>
        <taxon>Campylobacter</taxon>
    </lineage>
</organism>
<keyword evidence="2" id="KW-1185">Reference proteome</keyword>
<keyword evidence="1" id="KW-0328">Glycosyltransferase</keyword>
<dbReference type="Gene3D" id="3.30.1310.20">
    <property type="entry name" value="PRTase-like"/>
    <property type="match status" value="1"/>
</dbReference>
<protein>
    <submittedName>
        <fullName evidence="1">Phosphoribosyltransferase family protein</fullName>
    </submittedName>
</protein>
<dbReference type="InterPro" id="IPR029057">
    <property type="entry name" value="PRTase-like"/>
</dbReference>
<dbReference type="InterPro" id="IPR000836">
    <property type="entry name" value="PRTase_dom"/>
</dbReference>
<sequence length="232" mass="26184">MIENVTKFTNQLDAAARLLEILPKKELVERKTLIICPSFDSVILVDEIARELNLSYEMLFCENISAPNNAECDIASVSETEEIVINDELVRAFGISYDFIYGEAHRKYEEILKQIYKFRKGEQIKSLQSRNVLLIDEGCETGLTAMICVKTLIKLGAKTISYATPLIAADVAVSLGDLVDEIYTTQKIVNFIDVDSYYDEKIPVTNELIMSILLDSPKYLPLQKEQGEEDAI</sequence>
<reference evidence="1" key="2">
    <citation type="journal article" date="2023" name="Microorganisms">
        <title>Isolation and Genomic Characteristics of Cat-Borne Campylobacter felis sp. nov. and Sheep-Borne Campylobacter ovis sp. nov.</title>
        <authorList>
            <person name="Wang H."/>
            <person name="Li Y."/>
            <person name="Gu Y."/>
            <person name="Zhou G."/>
            <person name="Chen X."/>
            <person name="Zhang X."/>
            <person name="Shao Z."/>
            <person name="Zhang J."/>
            <person name="Zhang M."/>
        </authorList>
    </citation>
    <scope>NUCLEOTIDE SEQUENCE</scope>
    <source>
        <strain evidence="1">PS10</strain>
    </source>
</reference>
<evidence type="ECO:0000313" key="2">
    <source>
        <dbReference type="Proteomes" id="UP001173801"/>
    </source>
</evidence>
<gene>
    <name evidence="1" type="ORF">NYG85_03530</name>
</gene>
<proteinExistence type="predicted"/>
<dbReference type="Gene3D" id="3.40.50.2020">
    <property type="match status" value="1"/>
</dbReference>
<dbReference type="Proteomes" id="UP001173801">
    <property type="component" value="Unassembled WGS sequence"/>
</dbReference>
<dbReference type="RefSeq" id="WP_284937096.1">
    <property type="nucleotide sequence ID" value="NZ_JANURM010000002.1"/>
</dbReference>
<accession>A0ABT7HPU1</accession>